<dbReference type="EMBL" id="LQPG01000039">
    <property type="protein sequence ID" value="ORW08043.1"/>
    <property type="molecule type" value="Genomic_DNA"/>
</dbReference>
<comment type="caution">
    <text evidence="1">The sequence shown here is derived from an EMBL/GenBank/DDBJ whole genome shotgun (WGS) entry which is preliminary data.</text>
</comment>
<gene>
    <name evidence="1" type="ORF">AWC16_20105</name>
</gene>
<protein>
    <submittedName>
        <fullName evidence="1">Uncharacterized protein</fullName>
    </submittedName>
</protein>
<name>A0A1X1YAB2_9MYCO</name>
<proteinExistence type="predicted"/>
<reference evidence="1 2" key="1">
    <citation type="submission" date="2016-01" db="EMBL/GenBank/DDBJ databases">
        <title>The new phylogeny of the genus Mycobacterium.</title>
        <authorList>
            <person name="Tarcisio F."/>
            <person name="Conor M."/>
            <person name="Antonella G."/>
            <person name="Elisabetta G."/>
            <person name="Giulia F.S."/>
            <person name="Sara T."/>
            <person name="Anna F."/>
            <person name="Clotilde B."/>
            <person name="Roberto B."/>
            <person name="Veronica D.S."/>
            <person name="Fabio R."/>
            <person name="Monica P."/>
            <person name="Olivier J."/>
            <person name="Enrico T."/>
            <person name="Nicola S."/>
        </authorList>
    </citation>
    <scope>NUCLEOTIDE SEQUENCE [LARGE SCALE GENOMIC DNA]</scope>
    <source>
        <strain evidence="1 2">DSM 45394</strain>
    </source>
</reference>
<keyword evidence="2" id="KW-1185">Reference proteome</keyword>
<organism evidence="1 2">
    <name type="scientific">Mycolicibacter longobardus</name>
    <dbReference type="NCBI Taxonomy" id="1108812"/>
    <lineage>
        <taxon>Bacteria</taxon>
        <taxon>Bacillati</taxon>
        <taxon>Actinomycetota</taxon>
        <taxon>Actinomycetes</taxon>
        <taxon>Mycobacteriales</taxon>
        <taxon>Mycobacteriaceae</taxon>
        <taxon>Mycolicibacter</taxon>
    </lineage>
</organism>
<evidence type="ECO:0000313" key="1">
    <source>
        <dbReference type="EMBL" id="ORW08043.1"/>
    </source>
</evidence>
<dbReference type="Proteomes" id="UP000193866">
    <property type="component" value="Unassembled WGS sequence"/>
</dbReference>
<dbReference type="AlphaFoldDB" id="A0A1X1YAB2"/>
<evidence type="ECO:0000313" key="2">
    <source>
        <dbReference type="Proteomes" id="UP000193866"/>
    </source>
</evidence>
<sequence>MIRRIETRTGRRYAASTIARWAVHQQWPPGVDTFWLERWAAIDRAGGIRALAEALGSTPRRVVTWRDSLDPNAPPPAPVSVVPPGEVQAIWVIVDGFATIGTTRIDKRVPTSADEEFQELQILVSSGFFEAWINHEMDRVKEILGAAIADQVIADWNPAQFYDVDFTVEDVIDLRTEL</sequence>
<accession>A0A1X1YAB2</accession>